<comment type="subunit">
    <text evidence="6">Part of the 30S ribosomal subunit. Contacts proteins S9 and S11.</text>
</comment>
<keyword evidence="6" id="KW-0820">tRNA-binding</keyword>
<dbReference type="CDD" id="cd14869">
    <property type="entry name" value="uS7_Bacteria"/>
    <property type="match status" value="1"/>
</dbReference>
<dbReference type="PANTHER" id="PTHR11205">
    <property type="entry name" value="RIBOSOMAL PROTEIN S7"/>
    <property type="match status" value="1"/>
</dbReference>
<evidence type="ECO:0000256" key="6">
    <source>
        <dbReference type="HAMAP-Rule" id="MF_00480"/>
    </source>
</evidence>
<evidence type="ECO:0000313" key="10">
    <source>
        <dbReference type="Proteomes" id="UP000034235"/>
    </source>
</evidence>
<dbReference type="AlphaFoldDB" id="A0A0G0JI95"/>
<dbReference type="GO" id="GO:0015935">
    <property type="term" value="C:small ribosomal subunit"/>
    <property type="evidence" value="ECO:0007669"/>
    <property type="project" value="InterPro"/>
</dbReference>
<dbReference type="InterPro" id="IPR023798">
    <property type="entry name" value="Ribosomal_uS7_dom"/>
</dbReference>
<evidence type="ECO:0000256" key="3">
    <source>
        <dbReference type="ARBA" id="ARBA00022884"/>
    </source>
</evidence>
<keyword evidence="3 6" id="KW-0694">RNA-binding</keyword>
<evidence type="ECO:0000256" key="4">
    <source>
        <dbReference type="ARBA" id="ARBA00022980"/>
    </source>
</evidence>
<dbReference type="Proteomes" id="UP000034235">
    <property type="component" value="Unassembled WGS sequence"/>
</dbReference>
<dbReference type="FunFam" id="1.10.455.10:FF:000001">
    <property type="entry name" value="30S ribosomal protein S7"/>
    <property type="match status" value="1"/>
</dbReference>
<dbReference type="InterPro" id="IPR020606">
    <property type="entry name" value="Ribosomal_uS7_CS"/>
</dbReference>
<keyword evidence="5 6" id="KW-0687">Ribonucleoprotein</keyword>
<evidence type="ECO:0000256" key="7">
    <source>
        <dbReference type="RuleBase" id="RU003619"/>
    </source>
</evidence>
<evidence type="ECO:0000259" key="8">
    <source>
        <dbReference type="Pfam" id="PF00177"/>
    </source>
</evidence>
<keyword evidence="2 6" id="KW-0699">rRNA-binding</keyword>
<dbReference type="GO" id="GO:0006412">
    <property type="term" value="P:translation"/>
    <property type="evidence" value="ECO:0007669"/>
    <property type="project" value="UniProtKB-UniRule"/>
</dbReference>
<evidence type="ECO:0000256" key="2">
    <source>
        <dbReference type="ARBA" id="ARBA00022730"/>
    </source>
</evidence>
<gene>
    <name evidence="6" type="primary">rpsG</name>
    <name evidence="9" type="ORF">US86_C0001G0370</name>
</gene>
<reference evidence="9 10" key="1">
    <citation type="journal article" date="2015" name="Nature">
        <title>rRNA introns, odd ribosomes, and small enigmatic genomes across a large radiation of phyla.</title>
        <authorList>
            <person name="Brown C.T."/>
            <person name="Hug L.A."/>
            <person name="Thomas B.C."/>
            <person name="Sharon I."/>
            <person name="Castelle C.J."/>
            <person name="Singh A."/>
            <person name="Wilkins M.J."/>
            <person name="Williams K.H."/>
            <person name="Banfield J.F."/>
        </authorList>
    </citation>
    <scope>NUCLEOTIDE SEQUENCE [LARGE SCALE GENOMIC DNA]</scope>
</reference>
<dbReference type="HAMAP" id="MF_00480_B">
    <property type="entry name" value="Ribosomal_uS7_B"/>
    <property type="match status" value="1"/>
</dbReference>
<sequence>MRGKSAVKRVLENDPIYNSRLVTRFINKIMKDGKKSVAQRLVYDALAQIEQATGKNPLSTFDAAIANVSPKMEVRPRRVGGASYQVPTEVRGDRKEALAIRWLIAAADSRSNKEYKSFSKKLAAEILDAAKGTGVAIKKKEDTLRMAESNRAFSHFRW</sequence>
<organism evidence="9 10">
    <name type="scientific">Candidatus Daviesbacteria bacterium GW2011_GWA2_38_24</name>
    <dbReference type="NCBI Taxonomy" id="1618422"/>
    <lineage>
        <taxon>Bacteria</taxon>
        <taxon>Candidatus Daviesiibacteriota</taxon>
    </lineage>
</organism>
<dbReference type="EMBL" id="LBUP01000001">
    <property type="protein sequence ID" value="KKQ67443.1"/>
    <property type="molecule type" value="Genomic_DNA"/>
</dbReference>
<accession>A0A0G0JI95</accession>
<evidence type="ECO:0000256" key="1">
    <source>
        <dbReference type="ARBA" id="ARBA00007151"/>
    </source>
</evidence>
<comment type="similarity">
    <text evidence="1 6 7">Belongs to the universal ribosomal protein uS7 family.</text>
</comment>
<dbReference type="PIRSF" id="PIRSF002122">
    <property type="entry name" value="RPS7p_RPS7a_RPS5e_RPS7o"/>
    <property type="match status" value="1"/>
</dbReference>
<dbReference type="GO" id="GO:0003735">
    <property type="term" value="F:structural constituent of ribosome"/>
    <property type="evidence" value="ECO:0007669"/>
    <property type="project" value="InterPro"/>
</dbReference>
<comment type="caution">
    <text evidence="9">The sequence shown here is derived from an EMBL/GenBank/DDBJ whole genome shotgun (WGS) entry which is preliminary data.</text>
</comment>
<dbReference type="PROSITE" id="PS00052">
    <property type="entry name" value="RIBOSOMAL_S7"/>
    <property type="match status" value="1"/>
</dbReference>
<dbReference type="InterPro" id="IPR000235">
    <property type="entry name" value="Ribosomal_uS7"/>
</dbReference>
<dbReference type="GO" id="GO:0019843">
    <property type="term" value="F:rRNA binding"/>
    <property type="evidence" value="ECO:0007669"/>
    <property type="project" value="UniProtKB-UniRule"/>
</dbReference>
<dbReference type="PATRIC" id="fig|1618422.5.peg.375"/>
<dbReference type="InterPro" id="IPR005717">
    <property type="entry name" value="Ribosomal_uS7_bac/org-type"/>
</dbReference>
<dbReference type="Gene3D" id="1.10.455.10">
    <property type="entry name" value="Ribosomal protein S7 domain"/>
    <property type="match status" value="1"/>
</dbReference>
<keyword evidence="4 6" id="KW-0689">Ribosomal protein</keyword>
<dbReference type="NCBIfam" id="TIGR01029">
    <property type="entry name" value="rpsG_bact"/>
    <property type="match status" value="1"/>
</dbReference>
<dbReference type="SUPFAM" id="SSF47973">
    <property type="entry name" value="Ribosomal protein S7"/>
    <property type="match status" value="1"/>
</dbReference>
<feature type="domain" description="Small ribosomal subunit protein uS7" evidence="8">
    <location>
        <begin position="2"/>
        <end position="151"/>
    </location>
</feature>
<dbReference type="GO" id="GO:0000049">
    <property type="term" value="F:tRNA binding"/>
    <property type="evidence" value="ECO:0007669"/>
    <property type="project" value="UniProtKB-UniRule"/>
</dbReference>
<dbReference type="InterPro" id="IPR036823">
    <property type="entry name" value="Ribosomal_uS7_dom_sf"/>
</dbReference>
<evidence type="ECO:0000256" key="5">
    <source>
        <dbReference type="ARBA" id="ARBA00023274"/>
    </source>
</evidence>
<dbReference type="Pfam" id="PF00177">
    <property type="entry name" value="Ribosomal_S7"/>
    <property type="match status" value="1"/>
</dbReference>
<protein>
    <recommendedName>
        <fullName evidence="6">Small ribosomal subunit protein uS7</fullName>
    </recommendedName>
</protein>
<evidence type="ECO:0000313" key="9">
    <source>
        <dbReference type="EMBL" id="KKQ67443.1"/>
    </source>
</evidence>
<comment type="function">
    <text evidence="6">One of the primary rRNA binding proteins, it binds directly to 16S rRNA where it nucleates assembly of the head domain of the 30S subunit. Is located at the subunit interface close to the decoding center, probably blocks exit of the E-site tRNA.</text>
</comment>
<name>A0A0G0JI95_9BACT</name>
<proteinExistence type="inferred from homology"/>